<evidence type="ECO:0000313" key="2">
    <source>
        <dbReference type="Proteomes" id="UP001055811"/>
    </source>
</evidence>
<keyword evidence="2" id="KW-1185">Reference proteome</keyword>
<name>A0ACB9GBK9_CICIN</name>
<reference evidence="2" key="1">
    <citation type="journal article" date="2022" name="Mol. Ecol. Resour.">
        <title>The genomes of chicory, endive, great burdock and yacon provide insights into Asteraceae palaeo-polyploidization history and plant inulin production.</title>
        <authorList>
            <person name="Fan W."/>
            <person name="Wang S."/>
            <person name="Wang H."/>
            <person name="Wang A."/>
            <person name="Jiang F."/>
            <person name="Liu H."/>
            <person name="Zhao H."/>
            <person name="Xu D."/>
            <person name="Zhang Y."/>
        </authorList>
    </citation>
    <scope>NUCLEOTIDE SEQUENCE [LARGE SCALE GENOMIC DNA]</scope>
    <source>
        <strain evidence="2">cv. Punajuju</strain>
    </source>
</reference>
<accession>A0ACB9GBK9</accession>
<gene>
    <name evidence="1" type="ORF">L2E82_10801</name>
</gene>
<comment type="caution">
    <text evidence="1">The sequence shown here is derived from an EMBL/GenBank/DDBJ whole genome shotgun (WGS) entry which is preliminary data.</text>
</comment>
<dbReference type="Proteomes" id="UP001055811">
    <property type="component" value="Linkage Group LG02"/>
</dbReference>
<reference evidence="1 2" key="2">
    <citation type="journal article" date="2022" name="Mol. Ecol. Resour.">
        <title>The genomes of chicory, endive, great burdock and yacon provide insights into Asteraceae paleo-polyploidization history and plant inulin production.</title>
        <authorList>
            <person name="Fan W."/>
            <person name="Wang S."/>
            <person name="Wang H."/>
            <person name="Wang A."/>
            <person name="Jiang F."/>
            <person name="Liu H."/>
            <person name="Zhao H."/>
            <person name="Xu D."/>
            <person name="Zhang Y."/>
        </authorList>
    </citation>
    <scope>NUCLEOTIDE SEQUENCE [LARGE SCALE GENOMIC DNA]</scope>
    <source>
        <strain evidence="2">cv. Punajuju</strain>
        <tissue evidence="1">Leaves</tissue>
    </source>
</reference>
<proteinExistence type="predicted"/>
<evidence type="ECO:0000313" key="1">
    <source>
        <dbReference type="EMBL" id="KAI3780810.1"/>
    </source>
</evidence>
<protein>
    <submittedName>
        <fullName evidence="1">Uncharacterized protein</fullName>
    </submittedName>
</protein>
<organism evidence="1 2">
    <name type="scientific">Cichorium intybus</name>
    <name type="common">Chicory</name>
    <dbReference type="NCBI Taxonomy" id="13427"/>
    <lineage>
        <taxon>Eukaryota</taxon>
        <taxon>Viridiplantae</taxon>
        <taxon>Streptophyta</taxon>
        <taxon>Embryophyta</taxon>
        <taxon>Tracheophyta</taxon>
        <taxon>Spermatophyta</taxon>
        <taxon>Magnoliopsida</taxon>
        <taxon>eudicotyledons</taxon>
        <taxon>Gunneridae</taxon>
        <taxon>Pentapetalae</taxon>
        <taxon>asterids</taxon>
        <taxon>campanulids</taxon>
        <taxon>Asterales</taxon>
        <taxon>Asteraceae</taxon>
        <taxon>Cichorioideae</taxon>
        <taxon>Cichorieae</taxon>
        <taxon>Cichoriinae</taxon>
        <taxon>Cichorium</taxon>
    </lineage>
</organism>
<sequence length="77" mass="8613">MFANLILNKSPFFPLIRKFPPSPHLSLPPPHEIQREIPQTKNWGSDLILHLSLTSNRVNKTLNSISISVFGAGLVII</sequence>
<dbReference type="EMBL" id="CM042010">
    <property type="protein sequence ID" value="KAI3780810.1"/>
    <property type="molecule type" value="Genomic_DNA"/>
</dbReference>